<accession>A0AAV3QUR2</accession>
<dbReference type="AlphaFoldDB" id="A0AAV3QUR2"/>
<proteinExistence type="predicted"/>
<sequence length="94" mass="10551">MGNSESSLRTGDTNISSETELARKQKHDEMMEIGKKVAMAAGVAIVGWGIYKILGGPLVASSERKKMKAPGMDMYIYREDFELDPKAHFHRLRH</sequence>
<organism evidence="3 4">
    <name type="scientific">Lithospermum erythrorhizon</name>
    <name type="common">Purple gromwell</name>
    <name type="synonym">Lithospermum officinale var. erythrorhizon</name>
    <dbReference type="NCBI Taxonomy" id="34254"/>
    <lineage>
        <taxon>Eukaryota</taxon>
        <taxon>Viridiplantae</taxon>
        <taxon>Streptophyta</taxon>
        <taxon>Embryophyta</taxon>
        <taxon>Tracheophyta</taxon>
        <taxon>Spermatophyta</taxon>
        <taxon>Magnoliopsida</taxon>
        <taxon>eudicotyledons</taxon>
        <taxon>Gunneridae</taxon>
        <taxon>Pentapetalae</taxon>
        <taxon>asterids</taxon>
        <taxon>lamiids</taxon>
        <taxon>Boraginales</taxon>
        <taxon>Boraginaceae</taxon>
        <taxon>Boraginoideae</taxon>
        <taxon>Lithospermeae</taxon>
        <taxon>Lithospermum</taxon>
    </lineage>
</organism>
<evidence type="ECO:0000313" key="3">
    <source>
        <dbReference type="EMBL" id="GAA0166966.1"/>
    </source>
</evidence>
<feature type="transmembrane region" description="Helical" evidence="2">
    <location>
        <begin position="37"/>
        <end position="60"/>
    </location>
</feature>
<keyword evidence="2" id="KW-0812">Transmembrane</keyword>
<feature type="region of interest" description="Disordered" evidence="1">
    <location>
        <begin position="1"/>
        <end position="27"/>
    </location>
</feature>
<feature type="compositionally biased region" description="Polar residues" evidence="1">
    <location>
        <begin position="1"/>
        <end position="19"/>
    </location>
</feature>
<evidence type="ECO:0000256" key="2">
    <source>
        <dbReference type="SAM" id="Phobius"/>
    </source>
</evidence>
<protein>
    <submittedName>
        <fullName evidence="3">Uncharacterized protein</fullName>
    </submittedName>
</protein>
<dbReference type="EMBL" id="BAABME010005918">
    <property type="protein sequence ID" value="GAA0166966.1"/>
    <property type="molecule type" value="Genomic_DNA"/>
</dbReference>
<name>A0AAV3QUR2_LITER</name>
<keyword evidence="2" id="KW-1133">Transmembrane helix</keyword>
<evidence type="ECO:0000313" key="4">
    <source>
        <dbReference type="Proteomes" id="UP001454036"/>
    </source>
</evidence>
<comment type="caution">
    <text evidence="3">The sequence shown here is derived from an EMBL/GenBank/DDBJ whole genome shotgun (WGS) entry which is preliminary data.</text>
</comment>
<dbReference type="Proteomes" id="UP001454036">
    <property type="component" value="Unassembled WGS sequence"/>
</dbReference>
<gene>
    <name evidence="3" type="ORF">LIER_22006</name>
</gene>
<keyword evidence="2" id="KW-0472">Membrane</keyword>
<reference evidence="3 4" key="1">
    <citation type="submission" date="2024-01" db="EMBL/GenBank/DDBJ databases">
        <title>The complete chloroplast genome sequence of Lithospermum erythrorhizon: insights into the phylogenetic relationship among Boraginaceae species and the maternal lineages of purple gromwells.</title>
        <authorList>
            <person name="Okada T."/>
            <person name="Watanabe K."/>
        </authorList>
    </citation>
    <scope>NUCLEOTIDE SEQUENCE [LARGE SCALE GENOMIC DNA]</scope>
</reference>
<keyword evidence="4" id="KW-1185">Reference proteome</keyword>
<evidence type="ECO:0000256" key="1">
    <source>
        <dbReference type="SAM" id="MobiDB-lite"/>
    </source>
</evidence>